<keyword evidence="6 7" id="KW-0472">Membrane</keyword>
<dbReference type="PANTHER" id="PTHR48090">
    <property type="entry name" value="UNDECAPRENYL-PHOSPHATE 4-DEOXY-4-FORMAMIDO-L-ARABINOSE TRANSFERASE-RELATED"/>
    <property type="match status" value="1"/>
</dbReference>
<dbReference type="Pfam" id="PF00535">
    <property type="entry name" value="Glycos_transf_2"/>
    <property type="match status" value="1"/>
</dbReference>
<keyword evidence="3 9" id="KW-0808">Transferase</keyword>
<protein>
    <submittedName>
        <fullName evidence="9">Glycosyltransferase family 2 protein</fullName>
        <ecNumber evidence="9">2.4.-.-</ecNumber>
    </submittedName>
</protein>
<evidence type="ECO:0000313" key="9">
    <source>
        <dbReference type="EMBL" id="MEG3440272.1"/>
    </source>
</evidence>
<dbReference type="RefSeq" id="WP_332867740.1">
    <property type="nucleotide sequence ID" value="NZ_JBAFSM010000085.1"/>
</dbReference>
<evidence type="ECO:0000256" key="5">
    <source>
        <dbReference type="ARBA" id="ARBA00022989"/>
    </source>
</evidence>
<organism evidence="9 10">
    <name type="scientific">Pannus brasiliensis CCIBt3594</name>
    <dbReference type="NCBI Taxonomy" id="1427578"/>
    <lineage>
        <taxon>Bacteria</taxon>
        <taxon>Bacillati</taxon>
        <taxon>Cyanobacteriota</taxon>
        <taxon>Cyanophyceae</taxon>
        <taxon>Oscillatoriophycideae</taxon>
        <taxon>Chroococcales</taxon>
        <taxon>Microcystaceae</taxon>
        <taxon>Pannus</taxon>
    </lineage>
</organism>
<name>A0AAW9R025_9CHRO</name>
<dbReference type="EMBL" id="JBAFSM010000085">
    <property type="protein sequence ID" value="MEG3440272.1"/>
    <property type="molecule type" value="Genomic_DNA"/>
</dbReference>
<dbReference type="Proteomes" id="UP001328733">
    <property type="component" value="Unassembled WGS sequence"/>
</dbReference>
<dbReference type="Gene3D" id="3.90.550.10">
    <property type="entry name" value="Spore Coat Polysaccharide Biosynthesis Protein SpsA, Chain A"/>
    <property type="match status" value="1"/>
</dbReference>
<evidence type="ECO:0000256" key="3">
    <source>
        <dbReference type="ARBA" id="ARBA00022679"/>
    </source>
</evidence>
<evidence type="ECO:0000259" key="8">
    <source>
        <dbReference type="Pfam" id="PF00535"/>
    </source>
</evidence>
<feature type="domain" description="Glycosyltransferase 2-like" evidence="8">
    <location>
        <begin position="9"/>
        <end position="168"/>
    </location>
</feature>
<evidence type="ECO:0000256" key="4">
    <source>
        <dbReference type="ARBA" id="ARBA00022692"/>
    </source>
</evidence>
<keyword evidence="10" id="KW-1185">Reference proteome</keyword>
<sequence length="325" mass="37117">MLLKDPIVSILVTIRDEEKTIGFFIETMAELVPSLVHNYEIILIDDGSRDRTVEIATDYAERDMNLRLIVLSRHYGHEIAVTAGLEQAIGDYVLLIDTAVVNFPDIIPRLLEKIVGDRLDVVYAADISRTLQSPLRRVFGRFSYGLISHLTKFEMPVDASPYRVLNRQTVNALTALKEHNRYLKILYAYVGYRIGSIPFRFPERSSRVRSGWLATIGRALDASFSFSTLPLRYMSLMAISISGMLMLLAGYVLVEKFWSDTPIADGWTSLIFIISLLFSVLFFFLALLSEYIGRILIETKKRPLYYIRQEIGGTQFQIRSIVDRV</sequence>
<dbReference type="AlphaFoldDB" id="A0AAW9R025"/>
<feature type="transmembrane region" description="Helical" evidence="7">
    <location>
        <begin position="233"/>
        <end position="254"/>
    </location>
</feature>
<feature type="transmembrane region" description="Helical" evidence="7">
    <location>
        <begin position="266"/>
        <end position="292"/>
    </location>
</feature>
<dbReference type="SUPFAM" id="SSF53448">
    <property type="entry name" value="Nucleotide-diphospho-sugar transferases"/>
    <property type="match status" value="1"/>
</dbReference>
<comment type="subcellular location">
    <subcellularLocation>
        <location evidence="1">Membrane</location>
        <topology evidence="1">Multi-pass membrane protein</topology>
    </subcellularLocation>
</comment>
<proteinExistence type="predicted"/>
<keyword evidence="2 9" id="KW-0328">Glycosyltransferase</keyword>
<dbReference type="InterPro" id="IPR050256">
    <property type="entry name" value="Glycosyltransferase_2"/>
</dbReference>
<dbReference type="EC" id="2.4.-.-" evidence="9"/>
<reference evidence="9 10" key="1">
    <citation type="submission" date="2024-01" db="EMBL/GenBank/DDBJ databases">
        <title>Genomic insights into the taxonomy and metabolism of the cyanobacterium Pannus brasiliensis CCIBt3594.</title>
        <authorList>
            <person name="Machado M."/>
            <person name="Botero N.B."/>
            <person name="Andreote A.P.D."/>
            <person name="Feitosa A.M.T."/>
            <person name="Popin R."/>
            <person name="Sivonen K."/>
            <person name="Fiore M.F."/>
        </authorList>
    </citation>
    <scope>NUCLEOTIDE SEQUENCE [LARGE SCALE GENOMIC DNA]</scope>
    <source>
        <strain evidence="9 10">CCIBt3594</strain>
    </source>
</reference>
<evidence type="ECO:0000256" key="6">
    <source>
        <dbReference type="ARBA" id="ARBA00023136"/>
    </source>
</evidence>
<dbReference type="GO" id="GO:0016757">
    <property type="term" value="F:glycosyltransferase activity"/>
    <property type="evidence" value="ECO:0007669"/>
    <property type="project" value="UniProtKB-KW"/>
</dbReference>
<dbReference type="CDD" id="cd04187">
    <property type="entry name" value="DPM1_like_bac"/>
    <property type="match status" value="1"/>
</dbReference>
<dbReference type="InterPro" id="IPR029044">
    <property type="entry name" value="Nucleotide-diphossugar_trans"/>
</dbReference>
<dbReference type="GO" id="GO:0005886">
    <property type="term" value="C:plasma membrane"/>
    <property type="evidence" value="ECO:0007669"/>
    <property type="project" value="TreeGrafter"/>
</dbReference>
<keyword evidence="5 7" id="KW-1133">Transmembrane helix</keyword>
<comment type="caution">
    <text evidence="9">The sequence shown here is derived from an EMBL/GenBank/DDBJ whole genome shotgun (WGS) entry which is preliminary data.</text>
</comment>
<dbReference type="PANTHER" id="PTHR48090:SF1">
    <property type="entry name" value="PROPHAGE BACTOPRENOL GLUCOSYL TRANSFERASE HOMOLOG"/>
    <property type="match status" value="1"/>
</dbReference>
<evidence type="ECO:0000256" key="1">
    <source>
        <dbReference type="ARBA" id="ARBA00004141"/>
    </source>
</evidence>
<evidence type="ECO:0000256" key="7">
    <source>
        <dbReference type="SAM" id="Phobius"/>
    </source>
</evidence>
<accession>A0AAW9R025</accession>
<evidence type="ECO:0000256" key="2">
    <source>
        <dbReference type="ARBA" id="ARBA00022676"/>
    </source>
</evidence>
<gene>
    <name evidence="9" type="ORF">V0288_24305</name>
</gene>
<dbReference type="InterPro" id="IPR001173">
    <property type="entry name" value="Glyco_trans_2-like"/>
</dbReference>
<evidence type="ECO:0000313" key="10">
    <source>
        <dbReference type="Proteomes" id="UP001328733"/>
    </source>
</evidence>
<keyword evidence="4 7" id="KW-0812">Transmembrane</keyword>